<name>A0A2S7KQ53_9FLAO</name>
<dbReference type="AlphaFoldDB" id="A0A2S7KQ53"/>
<accession>A0A2S7KQ53</accession>
<dbReference type="Proteomes" id="UP000239800">
    <property type="component" value="Unassembled WGS sequence"/>
</dbReference>
<evidence type="ECO:0000313" key="5">
    <source>
        <dbReference type="Proteomes" id="UP000239800"/>
    </source>
</evidence>
<dbReference type="PANTHER" id="PTHR46825:SF9">
    <property type="entry name" value="BETA-LACTAMASE-RELATED DOMAIN-CONTAINING PROTEIN"/>
    <property type="match status" value="1"/>
</dbReference>
<gene>
    <name evidence="4" type="ORF">BST85_07205</name>
</gene>
<feature type="domain" description="Secretion system C-terminal sorting" evidence="3">
    <location>
        <begin position="414"/>
        <end position="485"/>
    </location>
</feature>
<reference evidence="4 5" key="1">
    <citation type="submission" date="2016-11" db="EMBL/GenBank/DDBJ databases">
        <title>Trade-off between light-utilization and light-protection in marine flavobacteria.</title>
        <authorList>
            <person name="Kumagai Y."/>
        </authorList>
    </citation>
    <scope>NUCLEOTIDE SEQUENCE [LARGE SCALE GENOMIC DNA]</scope>
    <source>
        <strain evidence="4 5">NBRC 107741</strain>
    </source>
</reference>
<evidence type="ECO:0008006" key="6">
    <source>
        <dbReference type="Google" id="ProtNLM"/>
    </source>
</evidence>
<keyword evidence="1" id="KW-0732">Signal</keyword>
<dbReference type="NCBIfam" id="TIGR04183">
    <property type="entry name" value="Por_Secre_tail"/>
    <property type="match status" value="1"/>
</dbReference>
<dbReference type="InterPro" id="IPR026444">
    <property type="entry name" value="Secre_tail"/>
</dbReference>
<evidence type="ECO:0000259" key="3">
    <source>
        <dbReference type="Pfam" id="PF18962"/>
    </source>
</evidence>
<evidence type="ECO:0000259" key="2">
    <source>
        <dbReference type="Pfam" id="PF00144"/>
    </source>
</evidence>
<comment type="caution">
    <text evidence="4">The sequence shown here is derived from an EMBL/GenBank/DDBJ whole genome shotgun (WGS) entry which is preliminary data.</text>
</comment>
<dbReference type="InterPro" id="IPR012338">
    <property type="entry name" value="Beta-lactam/transpept-like"/>
</dbReference>
<proteinExistence type="predicted"/>
<protein>
    <recommendedName>
        <fullName evidence="6">Beta-lactamase-related domain-containing protein</fullName>
    </recommendedName>
</protein>
<dbReference type="Gene3D" id="3.40.710.10">
    <property type="entry name" value="DD-peptidase/beta-lactamase superfamily"/>
    <property type="match status" value="1"/>
</dbReference>
<dbReference type="Pfam" id="PF00144">
    <property type="entry name" value="Beta-lactamase"/>
    <property type="match status" value="1"/>
</dbReference>
<dbReference type="SUPFAM" id="SSF56601">
    <property type="entry name" value="beta-lactamase/transpeptidase-like"/>
    <property type="match status" value="1"/>
</dbReference>
<organism evidence="4 5">
    <name type="scientific">Aureitalea marina</name>
    <dbReference type="NCBI Taxonomy" id="930804"/>
    <lineage>
        <taxon>Bacteria</taxon>
        <taxon>Pseudomonadati</taxon>
        <taxon>Bacteroidota</taxon>
        <taxon>Flavobacteriia</taxon>
        <taxon>Flavobacteriales</taxon>
        <taxon>Flavobacteriaceae</taxon>
        <taxon>Aureitalea</taxon>
    </lineage>
</organism>
<dbReference type="EMBL" id="MQUB01000001">
    <property type="protein sequence ID" value="PQB04703.1"/>
    <property type="molecule type" value="Genomic_DNA"/>
</dbReference>
<keyword evidence="5" id="KW-1185">Reference proteome</keyword>
<evidence type="ECO:0000313" key="4">
    <source>
        <dbReference type="EMBL" id="PQB04703.1"/>
    </source>
</evidence>
<dbReference type="InterPro" id="IPR050491">
    <property type="entry name" value="AmpC-like"/>
</dbReference>
<dbReference type="Pfam" id="PF18962">
    <property type="entry name" value="Por_Secre_tail"/>
    <property type="match status" value="1"/>
</dbReference>
<sequence>MLLTPFSFCQSLEEQLFQIFEENELMGLSVAIKTDQQLLDFHFGQRDYSRDLAVTSQTRFRIASISKTFTALGLMRLHDLGLFELDEDVSGYLGFQVRNPNFPQQPITFRMLLSHQSSLQDGSGYPDFLNATYQESPVPTIDELLLPSGAYYTENLWRSESPGSFFAYSNLNFGLIGALIEALSGQRFDVYMKTQILEPLQIGGSYNVLDLDDIDQVAVLYRFNEKWEAQFDHYKGVYPPPRDLQDYQPGTNGLIFAPQGGLRASALEVNRMLHLFSAGDATSIGISSQTLEEITSAQWSYNGKNGDNYFGLFNKWGLGLHLANNSEDDAICQSISWGPFLGHPGEAYGLVSDAYFDPEQGTGLVLIINGKQSGYQSGENSSFYQIEEVIFETVCSYWDDLLSVQTSAVNELSISPNPASDRILLHNPGTSVYSLHIKDIHGRISLSSWEINPGNRHIELPDLSAGLYFVEIVGNNDKKVIKLLIQQ</sequence>
<evidence type="ECO:0000256" key="1">
    <source>
        <dbReference type="ARBA" id="ARBA00022729"/>
    </source>
</evidence>
<dbReference type="InterPro" id="IPR001466">
    <property type="entry name" value="Beta-lactam-related"/>
</dbReference>
<dbReference type="PANTHER" id="PTHR46825">
    <property type="entry name" value="D-ALANYL-D-ALANINE-CARBOXYPEPTIDASE/ENDOPEPTIDASE AMPH"/>
    <property type="match status" value="1"/>
</dbReference>
<feature type="domain" description="Beta-lactamase-related" evidence="2">
    <location>
        <begin position="24"/>
        <end position="373"/>
    </location>
</feature>